<dbReference type="AlphaFoldDB" id="A0A3M8CZH2"/>
<reference evidence="1 2" key="1">
    <citation type="submission" date="2018-10" db="EMBL/GenBank/DDBJ databases">
        <title>Phylogenomics of Brevibacillus.</title>
        <authorList>
            <person name="Dunlap C."/>
        </authorList>
    </citation>
    <scope>NUCLEOTIDE SEQUENCE [LARGE SCALE GENOMIC DNA]</scope>
    <source>
        <strain evidence="1 2">JCM 15716</strain>
    </source>
</reference>
<dbReference type="RefSeq" id="WP_122920924.1">
    <property type="nucleotide sequence ID" value="NZ_RHHQ01000023.1"/>
</dbReference>
<dbReference type="PANTHER" id="PTHR35802">
    <property type="entry name" value="PROTEASE SYNTHASE AND SPORULATION PROTEIN PAI 2"/>
    <property type="match status" value="1"/>
</dbReference>
<dbReference type="Proteomes" id="UP000271031">
    <property type="component" value="Unassembled WGS sequence"/>
</dbReference>
<dbReference type="PANTHER" id="PTHR35802:SF1">
    <property type="entry name" value="PROTEASE SYNTHASE AND SPORULATION PROTEIN PAI 2"/>
    <property type="match status" value="1"/>
</dbReference>
<evidence type="ECO:0000313" key="2">
    <source>
        <dbReference type="Proteomes" id="UP000271031"/>
    </source>
</evidence>
<gene>
    <name evidence="1" type="ORF">EDM56_26365</name>
</gene>
<proteinExistence type="predicted"/>
<keyword evidence="2" id="KW-1185">Reference proteome</keyword>
<dbReference type="InterPro" id="IPR012349">
    <property type="entry name" value="Split_barrel_FMN-bd"/>
</dbReference>
<sequence length="212" mass="23738">MFIPKPYRQNDQQKLLTFMRAYPFATIVTGGGSNPLATHLPFIVERENDEVKLVSHMALANPQWKALRDQEEVLVIFQGPHAYITPAFYNTPLGVPTWNYASVHAYGTPVIRSGTEGVVQTLLKTISAFEPGYQTQWENIPSEYAGKLMGELVAFEIRVTSLEGAFKLSQDKTVAVQERIASWLEQDSDSVIAAVGGMMRENLQQMDEEAEQ</sequence>
<dbReference type="OrthoDB" id="9794948at2"/>
<comment type="caution">
    <text evidence="1">The sequence shown here is derived from an EMBL/GenBank/DDBJ whole genome shotgun (WGS) entry which is preliminary data.</text>
</comment>
<dbReference type="Gene3D" id="2.30.110.10">
    <property type="entry name" value="Electron Transport, Fmn-binding Protein, Chain A"/>
    <property type="match status" value="1"/>
</dbReference>
<accession>A0A3M8CZH2</accession>
<evidence type="ECO:0000313" key="1">
    <source>
        <dbReference type="EMBL" id="RNB81242.1"/>
    </source>
</evidence>
<dbReference type="Pfam" id="PF04299">
    <property type="entry name" value="FMN_bind_2"/>
    <property type="match status" value="1"/>
</dbReference>
<dbReference type="PIRSF" id="PIRSF010372">
    <property type="entry name" value="PaiB"/>
    <property type="match status" value="1"/>
</dbReference>
<name>A0A3M8CZH2_9BACL</name>
<organism evidence="1 2">
    <name type="scientific">Brevibacillus fluminis</name>
    <dbReference type="NCBI Taxonomy" id="511487"/>
    <lineage>
        <taxon>Bacteria</taxon>
        <taxon>Bacillati</taxon>
        <taxon>Bacillota</taxon>
        <taxon>Bacilli</taxon>
        <taxon>Bacillales</taxon>
        <taxon>Paenibacillaceae</taxon>
        <taxon>Brevibacillus</taxon>
    </lineage>
</organism>
<dbReference type="InterPro" id="IPR007396">
    <property type="entry name" value="TR_PAI2-type"/>
</dbReference>
<protein>
    <submittedName>
        <fullName evidence="1">FMN-binding negative transcriptional regulator</fullName>
    </submittedName>
</protein>
<dbReference type="EMBL" id="RHHQ01000023">
    <property type="protein sequence ID" value="RNB81242.1"/>
    <property type="molecule type" value="Genomic_DNA"/>
</dbReference>
<dbReference type="SUPFAM" id="SSF50475">
    <property type="entry name" value="FMN-binding split barrel"/>
    <property type="match status" value="1"/>
</dbReference>